<dbReference type="InterPro" id="IPR017881">
    <property type="entry name" value="NirD"/>
</dbReference>
<dbReference type="PANTHER" id="PTHR40562:SF1">
    <property type="entry name" value="NITRITE REDUCTASE (NADH) SMALL SUBUNIT"/>
    <property type="match status" value="1"/>
</dbReference>
<dbReference type="InterPro" id="IPR036922">
    <property type="entry name" value="Rieske_2Fe-2S_sf"/>
</dbReference>
<gene>
    <name evidence="4" type="primary">nirD</name>
    <name evidence="4" type="ORF">NCTC9001_04177</name>
</gene>
<dbReference type="SUPFAM" id="SSF50022">
    <property type="entry name" value="ISP domain"/>
    <property type="match status" value="1"/>
</dbReference>
<keyword evidence="2" id="KW-0534">Nitrate assimilation</keyword>
<reference evidence="4 5" key="1">
    <citation type="submission" date="2019-03" db="EMBL/GenBank/DDBJ databases">
        <authorList>
            <consortium name="Pathogen Informatics"/>
        </authorList>
    </citation>
    <scope>NUCLEOTIDE SEQUENCE [LARGE SCALE GENOMIC DNA]</scope>
    <source>
        <strain evidence="4 5">NCTC9001</strain>
    </source>
</reference>
<dbReference type="Proteomes" id="UP000372890">
    <property type="component" value="Unassembled WGS sequence"/>
</dbReference>
<name>A0A484Y5U1_ECOLX</name>
<evidence type="ECO:0000259" key="3">
    <source>
        <dbReference type="Pfam" id="PF13806"/>
    </source>
</evidence>
<dbReference type="GO" id="GO:0051537">
    <property type="term" value="F:2 iron, 2 sulfur cluster binding"/>
    <property type="evidence" value="ECO:0007669"/>
    <property type="project" value="InterPro"/>
</dbReference>
<dbReference type="GO" id="GO:0009344">
    <property type="term" value="C:nitrite reductase complex [NAD(P)H]"/>
    <property type="evidence" value="ECO:0007669"/>
    <property type="project" value="TreeGrafter"/>
</dbReference>
<dbReference type="AlphaFoldDB" id="A0A484Y5U1"/>
<evidence type="ECO:0000313" key="5">
    <source>
        <dbReference type="Proteomes" id="UP000372890"/>
    </source>
</evidence>
<dbReference type="Pfam" id="PF13806">
    <property type="entry name" value="Rieske_2"/>
    <property type="match status" value="1"/>
</dbReference>
<proteinExistence type="predicted"/>
<organism evidence="4 5">
    <name type="scientific">Escherichia coli</name>
    <dbReference type="NCBI Taxonomy" id="562"/>
    <lineage>
        <taxon>Bacteria</taxon>
        <taxon>Pseudomonadati</taxon>
        <taxon>Pseudomonadota</taxon>
        <taxon>Gammaproteobacteria</taxon>
        <taxon>Enterobacterales</taxon>
        <taxon>Enterobacteriaceae</taxon>
        <taxon>Escherichia</taxon>
    </lineage>
</organism>
<dbReference type="InterPro" id="IPR012748">
    <property type="entry name" value="Rieske-like_NirD"/>
</dbReference>
<dbReference type="Gene3D" id="2.102.10.10">
    <property type="entry name" value="Rieske [2Fe-2S] iron-sulphur domain"/>
    <property type="match status" value="1"/>
</dbReference>
<evidence type="ECO:0000256" key="1">
    <source>
        <dbReference type="ARBA" id="ARBA00023002"/>
    </source>
</evidence>
<dbReference type="EC" id="1.7.1.4" evidence="4"/>
<dbReference type="PROSITE" id="PS51300">
    <property type="entry name" value="NIRD"/>
    <property type="match status" value="1"/>
</dbReference>
<protein>
    <submittedName>
        <fullName evidence="4">Nitrite reductase (NAD(P)H) small subunit</fullName>
        <ecNumber evidence="4">1.7.1.4</ecNumber>
    </submittedName>
</protein>
<evidence type="ECO:0000256" key="2">
    <source>
        <dbReference type="ARBA" id="ARBA00023063"/>
    </source>
</evidence>
<dbReference type="EMBL" id="CAADIS010000005">
    <property type="protein sequence ID" value="VFS31394.1"/>
    <property type="molecule type" value="Genomic_DNA"/>
</dbReference>
<accession>A0A484Y5U1</accession>
<dbReference type="GO" id="GO:0042128">
    <property type="term" value="P:nitrate assimilation"/>
    <property type="evidence" value="ECO:0007669"/>
    <property type="project" value="UniProtKB-KW"/>
</dbReference>
<keyword evidence="1 4" id="KW-0560">Oxidoreductase</keyword>
<dbReference type="GO" id="GO:0008942">
    <property type="term" value="F:nitrite reductase [NAD(P)H] activity"/>
    <property type="evidence" value="ECO:0007669"/>
    <property type="project" value="UniProtKB-EC"/>
</dbReference>
<evidence type="ECO:0000313" key="4">
    <source>
        <dbReference type="EMBL" id="VFS31394.1"/>
    </source>
</evidence>
<dbReference type="PANTHER" id="PTHR40562">
    <property type="match status" value="1"/>
</dbReference>
<feature type="domain" description="Rieske-like [2Fe-2S]" evidence="3">
    <location>
        <begin position="3"/>
        <end position="80"/>
    </location>
</feature>
<sequence>MSQWKDICKIDDILPETGVCALLGDEQVAIFRPYHSDQVFAISNIDPFFESSVLSRGLIAEHQGELVGRQSAEKAAFSLKRRLVHGRRTVFRQALRRASERRPWYSCAVNILTGAQCLPFLHGPVITFGILQDIF</sequence>